<protein>
    <recommendedName>
        <fullName evidence="1">Metallo-beta-lactamase domain-containing protein</fullName>
    </recommendedName>
</protein>
<evidence type="ECO:0000259" key="1">
    <source>
        <dbReference type="SMART" id="SM00849"/>
    </source>
</evidence>
<dbReference type="InterPro" id="IPR036866">
    <property type="entry name" value="RibonucZ/Hydroxyglut_hydro"/>
</dbReference>
<gene>
    <name evidence="2" type="ORF">ACFSKK_02630</name>
</gene>
<accession>A0ABW5BST5</accession>
<proteinExistence type="predicted"/>
<reference evidence="3" key="1">
    <citation type="journal article" date="2019" name="Int. J. Syst. Evol. Microbiol.">
        <title>The Global Catalogue of Microorganisms (GCM) 10K type strain sequencing project: providing services to taxonomists for standard genome sequencing and annotation.</title>
        <authorList>
            <consortium name="The Broad Institute Genomics Platform"/>
            <consortium name="The Broad Institute Genome Sequencing Center for Infectious Disease"/>
            <person name="Wu L."/>
            <person name="Ma J."/>
        </authorList>
    </citation>
    <scope>NUCLEOTIDE SEQUENCE [LARGE SCALE GENOMIC DNA]</scope>
    <source>
        <strain evidence="3">CGMCC 1.15474</strain>
    </source>
</reference>
<dbReference type="InterPro" id="IPR001279">
    <property type="entry name" value="Metallo-B-lactamas"/>
</dbReference>
<dbReference type="RefSeq" id="WP_247342117.1">
    <property type="nucleotide sequence ID" value="NZ_CP095550.1"/>
</dbReference>
<dbReference type="Gene3D" id="3.60.15.10">
    <property type="entry name" value="Ribonuclease Z/Hydroxyacylglutathione hydrolase-like"/>
    <property type="match status" value="1"/>
</dbReference>
<dbReference type="PANTHER" id="PTHR36839">
    <property type="entry name" value="METALLO-BETA-LACTAMASE FAMILY PROTEIN (AFU_ORTHOLOGUE AFUA_5G12770)"/>
    <property type="match status" value="1"/>
</dbReference>
<evidence type="ECO:0000313" key="3">
    <source>
        <dbReference type="Proteomes" id="UP001597318"/>
    </source>
</evidence>
<dbReference type="SMART" id="SM00849">
    <property type="entry name" value="Lactamase_B"/>
    <property type="match status" value="1"/>
</dbReference>
<name>A0ABW5BST5_9BACI</name>
<dbReference type="PANTHER" id="PTHR36839:SF1">
    <property type="entry name" value="METALLO-BETA-LACTAMASE FAMILY PROTEIN (AFU_ORTHOLOGUE AFUA_5G12770)"/>
    <property type="match status" value="1"/>
</dbReference>
<organism evidence="2 3">
    <name type="scientific">Metabacillus endolithicus</name>
    <dbReference type="NCBI Taxonomy" id="1535204"/>
    <lineage>
        <taxon>Bacteria</taxon>
        <taxon>Bacillati</taxon>
        <taxon>Bacillota</taxon>
        <taxon>Bacilli</taxon>
        <taxon>Bacillales</taxon>
        <taxon>Bacillaceae</taxon>
        <taxon>Metabacillus</taxon>
    </lineage>
</organism>
<sequence>MRVHYICKACGVQYEATHHPPDICKICSDERQYVPLTGQKWTTLEELKQESFHNEFVEIEQGLWSIRTYPQIGIGQKAYLIRTDEGNILWDCITYLDEKTINKINELGGLRGIAISHPHYYSTIIEWGNAFQCPIYIHEKDHEWLTRTCSLIHFWNGDSLELTKHLSLIHVGGHFEGSSVLLWTLGSYKKGTLLVGDSIYIVPDQGWLSFIYSAPNHIPLSAKVVNNIKMSLENYDFEAIYGAFDHKIEQGGKNSFIKSADRYIHFLNS</sequence>
<dbReference type="SUPFAM" id="SSF56281">
    <property type="entry name" value="Metallo-hydrolase/oxidoreductase"/>
    <property type="match status" value="1"/>
</dbReference>
<dbReference type="EMBL" id="JBHUIK010000001">
    <property type="protein sequence ID" value="MFD2212604.1"/>
    <property type="molecule type" value="Genomic_DNA"/>
</dbReference>
<evidence type="ECO:0000313" key="2">
    <source>
        <dbReference type="EMBL" id="MFD2212604.1"/>
    </source>
</evidence>
<comment type="caution">
    <text evidence="2">The sequence shown here is derived from an EMBL/GenBank/DDBJ whole genome shotgun (WGS) entry which is preliminary data.</text>
</comment>
<dbReference type="Proteomes" id="UP001597318">
    <property type="component" value="Unassembled WGS sequence"/>
</dbReference>
<keyword evidence="3" id="KW-1185">Reference proteome</keyword>
<feature type="domain" description="Metallo-beta-lactamase" evidence="1">
    <location>
        <begin position="75"/>
        <end position="244"/>
    </location>
</feature>